<accession>A0ABU1NJG8</accession>
<dbReference type="InterPro" id="IPR017972">
    <property type="entry name" value="Cyt_P450_CS"/>
</dbReference>
<dbReference type="Proteomes" id="UP001184230">
    <property type="component" value="Unassembled WGS sequence"/>
</dbReference>
<evidence type="ECO:0000313" key="3">
    <source>
        <dbReference type="EMBL" id="MDR6538513.1"/>
    </source>
</evidence>
<dbReference type="InterPro" id="IPR001128">
    <property type="entry name" value="Cyt_P450"/>
</dbReference>
<organism evidence="3 4">
    <name type="scientific">Variovorax soli</name>
    <dbReference type="NCBI Taxonomy" id="376815"/>
    <lineage>
        <taxon>Bacteria</taxon>
        <taxon>Pseudomonadati</taxon>
        <taxon>Pseudomonadota</taxon>
        <taxon>Betaproteobacteria</taxon>
        <taxon>Burkholderiales</taxon>
        <taxon>Comamonadaceae</taxon>
        <taxon>Variovorax</taxon>
    </lineage>
</organism>
<keyword evidence="4" id="KW-1185">Reference proteome</keyword>
<keyword evidence="2" id="KW-0349">Heme</keyword>
<keyword evidence="2" id="KW-0503">Monooxygenase</keyword>
<keyword evidence="2" id="KW-0560">Oxidoreductase</keyword>
<dbReference type="Pfam" id="PF00067">
    <property type="entry name" value="p450"/>
    <property type="match status" value="1"/>
</dbReference>
<name>A0ABU1NJG8_9BURK</name>
<dbReference type="InterPro" id="IPR002397">
    <property type="entry name" value="Cyt_P450_B"/>
</dbReference>
<keyword evidence="2" id="KW-0479">Metal-binding</keyword>
<comment type="caution">
    <text evidence="3">The sequence shown here is derived from an EMBL/GenBank/DDBJ whole genome shotgun (WGS) entry which is preliminary data.</text>
</comment>
<dbReference type="Gene3D" id="1.10.630.10">
    <property type="entry name" value="Cytochrome P450"/>
    <property type="match status" value="1"/>
</dbReference>
<gene>
    <name evidence="3" type="ORF">J2739_004306</name>
</gene>
<evidence type="ECO:0000256" key="2">
    <source>
        <dbReference type="RuleBase" id="RU000461"/>
    </source>
</evidence>
<sequence>MNTTAVCPFQSATKDFKPYYSPELHAAFEVQRRTEPVFWCEEIGYWVLTKHSDVYTVLHDGVRFSSENTTRPVTPMCPEAMAILKEEGYASTASHSTLYGDVHKRTRAVTSQKLNLREFVKLESHIRRLVAEAIERIEGKDEVDLLAEVNYELPAHVVFKLMGIPDADVPNVKKWAGARSVIDFSPATHEQQLEGARNMAAFWQYCAALVADRQKNPGDDFTSQMLAIRNGDDSVISIPEIITHTFGVAFAGHETTTNQLTNTFRSLLENRSQWEALCADPTLAANTVEEGMRYAGAVIGWRRVALEEVEFRGVKIPKGAPIMLSFASANRDEEVFPEPHSFDIRRANARKQLTFGNGVHFCLGAPLARLEMKIVFEEFAKRFPKMRLVQPDTAQHLHTFVFRAPDALRVTLQ</sequence>
<dbReference type="SUPFAM" id="SSF48264">
    <property type="entry name" value="Cytochrome P450"/>
    <property type="match status" value="1"/>
</dbReference>
<protein>
    <submittedName>
        <fullName evidence="3">Cytochrome P450</fullName>
    </submittedName>
</protein>
<dbReference type="CDD" id="cd11078">
    <property type="entry name" value="CYP130-like"/>
    <property type="match status" value="1"/>
</dbReference>
<reference evidence="3 4" key="1">
    <citation type="submission" date="2023-07" db="EMBL/GenBank/DDBJ databases">
        <title>Sorghum-associated microbial communities from plants grown in Nebraska, USA.</title>
        <authorList>
            <person name="Schachtman D."/>
        </authorList>
    </citation>
    <scope>NUCLEOTIDE SEQUENCE [LARGE SCALE GENOMIC DNA]</scope>
    <source>
        <strain evidence="3 4">DS1781</strain>
    </source>
</reference>
<proteinExistence type="inferred from homology"/>
<keyword evidence="2" id="KW-0408">Iron</keyword>
<dbReference type="RefSeq" id="WP_309905379.1">
    <property type="nucleotide sequence ID" value="NZ_JAVDRF010000011.1"/>
</dbReference>
<dbReference type="PANTHER" id="PTHR46696:SF6">
    <property type="entry name" value="P450, PUTATIVE (EUROFUNG)-RELATED"/>
    <property type="match status" value="1"/>
</dbReference>
<dbReference type="InterPro" id="IPR036396">
    <property type="entry name" value="Cyt_P450_sf"/>
</dbReference>
<dbReference type="PROSITE" id="PS00086">
    <property type="entry name" value="CYTOCHROME_P450"/>
    <property type="match status" value="1"/>
</dbReference>
<evidence type="ECO:0000313" key="4">
    <source>
        <dbReference type="Proteomes" id="UP001184230"/>
    </source>
</evidence>
<comment type="similarity">
    <text evidence="1 2">Belongs to the cytochrome P450 family.</text>
</comment>
<evidence type="ECO:0000256" key="1">
    <source>
        <dbReference type="ARBA" id="ARBA00010617"/>
    </source>
</evidence>
<dbReference type="PRINTS" id="PR00359">
    <property type="entry name" value="BP450"/>
</dbReference>
<dbReference type="PANTHER" id="PTHR46696">
    <property type="entry name" value="P450, PUTATIVE (EUROFUNG)-RELATED"/>
    <property type="match status" value="1"/>
</dbReference>
<dbReference type="EMBL" id="JAVDRF010000011">
    <property type="protein sequence ID" value="MDR6538513.1"/>
    <property type="molecule type" value="Genomic_DNA"/>
</dbReference>